<evidence type="ECO:0000313" key="6">
    <source>
        <dbReference type="EMBL" id="PZF71720.1"/>
    </source>
</evidence>
<dbReference type="InterPro" id="IPR009009">
    <property type="entry name" value="RlpA-like_DPBB"/>
</dbReference>
<dbReference type="OrthoDB" id="9779128at2"/>
<gene>
    <name evidence="3" type="primary">rlpA</name>
    <name evidence="6" type="ORF">DN068_16770</name>
</gene>
<name>A0A2W2AHL8_9BACT</name>
<dbReference type="EC" id="4.2.2.-" evidence="3"/>
<keyword evidence="2 3" id="KW-0961">Cell wall biogenesis/degradation</keyword>
<dbReference type="GO" id="GO:0008932">
    <property type="term" value="F:lytic endotransglycosylase activity"/>
    <property type="evidence" value="ECO:0007669"/>
    <property type="project" value="UniProtKB-UniRule"/>
</dbReference>
<dbReference type="SUPFAM" id="SSF50685">
    <property type="entry name" value="Barwin-like endoglucanases"/>
    <property type="match status" value="1"/>
</dbReference>
<evidence type="ECO:0000259" key="5">
    <source>
        <dbReference type="Pfam" id="PF03330"/>
    </source>
</evidence>
<dbReference type="PANTHER" id="PTHR34183:SF1">
    <property type="entry name" value="ENDOLYTIC PEPTIDOGLYCAN TRANSGLYCOSYLASE RLPA"/>
    <property type="match status" value="1"/>
</dbReference>
<feature type="domain" description="RlpA-like protein double-psi beta-barrel" evidence="5">
    <location>
        <begin position="29"/>
        <end position="116"/>
    </location>
</feature>
<dbReference type="Gene3D" id="2.40.40.10">
    <property type="entry name" value="RlpA-like domain"/>
    <property type="match status" value="1"/>
</dbReference>
<reference evidence="6 7" key="1">
    <citation type="submission" date="2018-06" db="EMBL/GenBank/DDBJ databases">
        <title>Mucibacter soli gen. nov., sp. nov., a new member of the family Chitinophagaceae producing mucin.</title>
        <authorList>
            <person name="Kim M.-K."/>
            <person name="Park S."/>
            <person name="Kim T.-S."/>
            <person name="Joung Y."/>
            <person name="Han J.-H."/>
            <person name="Kim S.B."/>
        </authorList>
    </citation>
    <scope>NUCLEOTIDE SEQUENCE [LARGE SCALE GENOMIC DNA]</scope>
    <source>
        <strain evidence="6 7">R1-15</strain>
    </source>
</reference>
<keyword evidence="1 3" id="KW-0456">Lyase</keyword>
<dbReference type="Pfam" id="PF03330">
    <property type="entry name" value="DPBB_1"/>
    <property type="match status" value="1"/>
</dbReference>
<dbReference type="PANTHER" id="PTHR34183">
    <property type="entry name" value="ENDOLYTIC PEPTIDOGLYCAN TRANSGLYCOSYLASE RLPA"/>
    <property type="match status" value="1"/>
</dbReference>
<comment type="function">
    <text evidence="3">Lytic transglycosylase with a strong preference for naked glycan strands that lack stem peptides.</text>
</comment>
<sequence>MRRLLITTVLFLVGLHLYGQKPANTNNKKGVASFYHDKFEGRRTATGEVFDNDKYTAACNKLQLGTYVKVTNAANGRIVYVRINDRMAANNQRLIDLASVAAEQLDFTDAGTTKVKLEIVSEKEGKMGILAQKEVFASPKNEF</sequence>
<evidence type="ECO:0000256" key="3">
    <source>
        <dbReference type="HAMAP-Rule" id="MF_02071"/>
    </source>
</evidence>
<dbReference type="GO" id="GO:0000270">
    <property type="term" value="P:peptidoglycan metabolic process"/>
    <property type="evidence" value="ECO:0007669"/>
    <property type="project" value="UniProtKB-UniRule"/>
</dbReference>
<comment type="similarity">
    <text evidence="3 4">Belongs to the RlpA family.</text>
</comment>
<evidence type="ECO:0000313" key="7">
    <source>
        <dbReference type="Proteomes" id="UP000248745"/>
    </source>
</evidence>
<organism evidence="6 7">
    <name type="scientific">Taibaiella soli</name>
    <dbReference type="NCBI Taxonomy" id="1649169"/>
    <lineage>
        <taxon>Bacteria</taxon>
        <taxon>Pseudomonadati</taxon>
        <taxon>Bacteroidota</taxon>
        <taxon>Chitinophagia</taxon>
        <taxon>Chitinophagales</taxon>
        <taxon>Chitinophagaceae</taxon>
        <taxon>Taibaiella</taxon>
    </lineage>
</organism>
<keyword evidence="7" id="KW-1185">Reference proteome</keyword>
<dbReference type="InterPro" id="IPR012997">
    <property type="entry name" value="RplA"/>
</dbReference>
<dbReference type="RefSeq" id="WP_111000093.1">
    <property type="nucleotide sequence ID" value="NZ_QKTW01000022.1"/>
</dbReference>
<comment type="caution">
    <text evidence="6">The sequence shown here is derived from an EMBL/GenBank/DDBJ whole genome shotgun (WGS) entry which is preliminary data.</text>
</comment>
<dbReference type="GO" id="GO:0071555">
    <property type="term" value="P:cell wall organization"/>
    <property type="evidence" value="ECO:0007669"/>
    <property type="project" value="UniProtKB-KW"/>
</dbReference>
<dbReference type="NCBIfam" id="TIGR00413">
    <property type="entry name" value="rlpA"/>
    <property type="match status" value="1"/>
</dbReference>
<dbReference type="InterPro" id="IPR034718">
    <property type="entry name" value="RlpA"/>
</dbReference>
<accession>A0A2W2AHL8</accession>
<dbReference type="EMBL" id="QKTW01000022">
    <property type="protein sequence ID" value="PZF71720.1"/>
    <property type="molecule type" value="Genomic_DNA"/>
</dbReference>
<proteinExistence type="inferred from homology"/>
<evidence type="ECO:0000256" key="2">
    <source>
        <dbReference type="ARBA" id="ARBA00023316"/>
    </source>
</evidence>
<dbReference type="AlphaFoldDB" id="A0A2W2AHL8"/>
<protein>
    <recommendedName>
        <fullName evidence="3">Probable endolytic peptidoglycan transglycosylase RlpA</fullName>
        <ecNumber evidence="3">4.2.2.-</ecNumber>
    </recommendedName>
</protein>
<evidence type="ECO:0000256" key="4">
    <source>
        <dbReference type="RuleBase" id="RU003495"/>
    </source>
</evidence>
<keyword evidence="6" id="KW-0449">Lipoprotein</keyword>
<dbReference type="Proteomes" id="UP000248745">
    <property type="component" value="Unassembled WGS sequence"/>
</dbReference>
<dbReference type="HAMAP" id="MF_02071">
    <property type="entry name" value="RlpA"/>
    <property type="match status" value="1"/>
</dbReference>
<dbReference type="CDD" id="cd22268">
    <property type="entry name" value="DPBB_RlpA-like"/>
    <property type="match status" value="1"/>
</dbReference>
<evidence type="ECO:0000256" key="1">
    <source>
        <dbReference type="ARBA" id="ARBA00023239"/>
    </source>
</evidence>
<dbReference type="InterPro" id="IPR036908">
    <property type="entry name" value="RlpA-like_sf"/>
</dbReference>